<evidence type="ECO:0000313" key="1">
    <source>
        <dbReference type="EMBL" id="CAK1552328.1"/>
    </source>
</evidence>
<sequence length="107" mass="12065">MGADAYRNVMWECVDPTFLNIPKIWKKSSYGNFSNVPSRAYRAKIVEAVVEGYVPGLFVTQRPLETDQEGVCENFARGGRGQQHRCGDTLQPHDHRGHQRLTEAGCL</sequence>
<dbReference type="AlphaFoldDB" id="A0AAV1JS44"/>
<gene>
    <name evidence="1" type="ORF">LNINA_LOCUS11377</name>
</gene>
<dbReference type="Proteomes" id="UP001497472">
    <property type="component" value="Unassembled WGS sequence"/>
</dbReference>
<keyword evidence="2" id="KW-1185">Reference proteome</keyword>
<organism evidence="1 2">
    <name type="scientific">Leptosia nina</name>
    <dbReference type="NCBI Taxonomy" id="320188"/>
    <lineage>
        <taxon>Eukaryota</taxon>
        <taxon>Metazoa</taxon>
        <taxon>Ecdysozoa</taxon>
        <taxon>Arthropoda</taxon>
        <taxon>Hexapoda</taxon>
        <taxon>Insecta</taxon>
        <taxon>Pterygota</taxon>
        <taxon>Neoptera</taxon>
        <taxon>Endopterygota</taxon>
        <taxon>Lepidoptera</taxon>
        <taxon>Glossata</taxon>
        <taxon>Ditrysia</taxon>
        <taxon>Papilionoidea</taxon>
        <taxon>Pieridae</taxon>
        <taxon>Pierinae</taxon>
        <taxon>Leptosia</taxon>
    </lineage>
</organism>
<name>A0AAV1JS44_9NEOP</name>
<comment type="caution">
    <text evidence="1">The sequence shown here is derived from an EMBL/GenBank/DDBJ whole genome shotgun (WGS) entry which is preliminary data.</text>
</comment>
<proteinExistence type="predicted"/>
<reference evidence="1 2" key="1">
    <citation type="submission" date="2023-11" db="EMBL/GenBank/DDBJ databases">
        <authorList>
            <person name="Okamura Y."/>
        </authorList>
    </citation>
    <scope>NUCLEOTIDE SEQUENCE [LARGE SCALE GENOMIC DNA]</scope>
</reference>
<protein>
    <submittedName>
        <fullName evidence="1">Uncharacterized protein</fullName>
    </submittedName>
</protein>
<dbReference type="EMBL" id="CAVLEF010000140">
    <property type="protein sequence ID" value="CAK1552328.1"/>
    <property type="molecule type" value="Genomic_DNA"/>
</dbReference>
<accession>A0AAV1JS44</accession>
<evidence type="ECO:0000313" key="2">
    <source>
        <dbReference type="Proteomes" id="UP001497472"/>
    </source>
</evidence>